<gene>
    <name evidence="1" type="ORF">BJ875DRAFT_469809</name>
</gene>
<dbReference type="AlphaFoldDB" id="A0A9P7YCR9"/>
<sequence>MASSFASIDSCFPDVVSPHSDGFIICFDLLLFPKRGFSSLGWIHLLLRSTPVFQTWFLLTRMASSFASICSCFPNVVSLTRLASSCASIGSCFPNVVSLTRLASSCASIGSCFPNVVSLTRLASSFASIGSCFPTVVSPHSLSFTSCLNFPSSTAQLLYLDRAQWSSHLAVSEPQCQHQMGEHHGGRGSKSSLISLLGNIGRLSSTFGITSLRAD</sequence>
<organism evidence="1 2">
    <name type="scientific">Amylocarpus encephaloides</name>
    <dbReference type="NCBI Taxonomy" id="45428"/>
    <lineage>
        <taxon>Eukaryota</taxon>
        <taxon>Fungi</taxon>
        <taxon>Dikarya</taxon>
        <taxon>Ascomycota</taxon>
        <taxon>Pezizomycotina</taxon>
        <taxon>Leotiomycetes</taxon>
        <taxon>Helotiales</taxon>
        <taxon>Helotiales incertae sedis</taxon>
        <taxon>Amylocarpus</taxon>
    </lineage>
</organism>
<evidence type="ECO:0000313" key="1">
    <source>
        <dbReference type="EMBL" id="KAG9231334.1"/>
    </source>
</evidence>
<comment type="caution">
    <text evidence="1">The sequence shown here is derived from an EMBL/GenBank/DDBJ whole genome shotgun (WGS) entry which is preliminary data.</text>
</comment>
<protein>
    <submittedName>
        <fullName evidence="1">Uncharacterized protein</fullName>
    </submittedName>
</protein>
<keyword evidence="2" id="KW-1185">Reference proteome</keyword>
<dbReference type="EMBL" id="MU251609">
    <property type="protein sequence ID" value="KAG9231334.1"/>
    <property type="molecule type" value="Genomic_DNA"/>
</dbReference>
<dbReference type="Proteomes" id="UP000824998">
    <property type="component" value="Unassembled WGS sequence"/>
</dbReference>
<accession>A0A9P7YCR9</accession>
<name>A0A9P7YCR9_9HELO</name>
<reference evidence="1" key="1">
    <citation type="journal article" date="2021" name="IMA Fungus">
        <title>Genomic characterization of three marine fungi, including Emericellopsis atlantica sp. nov. with signatures of a generalist lifestyle and marine biomass degradation.</title>
        <authorList>
            <person name="Hagestad O.C."/>
            <person name="Hou L."/>
            <person name="Andersen J.H."/>
            <person name="Hansen E.H."/>
            <person name="Altermark B."/>
            <person name="Li C."/>
            <person name="Kuhnert E."/>
            <person name="Cox R.J."/>
            <person name="Crous P.W."/>
            <person name="Spatafora J.W."/>
            <person name="Lail K."/>
            <person name="Amirebrahimi M."/>
            <person name="Lipzen A."/>
            <person name="Pangilinan J."/>
            <person name="Andreopoulos W."/>
            <person name="Hayes R.D."/>
            <person name="Ng V."/>
            <person name="Grigoriev I.V."/>
            <person name="Jackson S.A."/>
            <person name="Sutton T.D.S."/>
            <person name="Dobson A.D.W."/>
            <person name="Rama T."/>
        </authorList>
    </citation>
    <scope>NUCLEOTIDE SEQUENCE</scope>
    <source>
        <strain evidence="1">TRa018bII</strain>
    </source>
</reference>
<proteinExistence type="predicted"/>
<evidence type="ECO:0000313" key="2">
    <source>
        <dbReference type="Proteomes" id="UP000824998"/>
    </source>
</evidence>